<dbReference type="Proteomes" id="UP000244956">
    <property type="component" value="Unassembled WGS sequence"/>
</dbReference>
<evidence type="ECO:0000256" key="3">
    <source>
        <dbReference type="ARBA" id="ARBA00022630"/>
    </source>
</evidence>
<evidence type="ECO:0000313" key="13">
    <source>
        <dbReference type="Proteomes" id="UP000244956"/>
    </source>
</evidence>
<evidence type="ECO:0000256" key="4">
    <source>
        <dbReference type="ARBA" id="ARBA00022827"/>
    </source>
</evidence>
<comment type="caution">
    <text evidence="12">The sequence shown here is derived from an EMBL/GenBank/DDBJ whole genome shotgun (WGS) entry which is preliminary data.</text>
</comment>
<protein>
    <recommendedName>
        <fullName evidence="2">NADH:ubiquinone reductase (non-electrogenic)</fullName>
        <ecNumber evidence="2">1.6.5.9</ecNumber>
    </recommendedName>
</protein>
<dbReference type="PRINTS" id="PR00368">
    <property type="entry name" value="FADPNR"/>
</dbReference>
<dbReference type="InterPro" id="IPR054585">
    <property type="entry name" value="NDH2-like_C"/>
</dbReference>
<dbReference type="EMBL" id="QEWP01000001">
    <property type="protein sequence ID" value="PWE01474.1"/>
    <property type="molecule type" value="Genomic_DNA"/>
</dbReference>
<evidence type="ECO:0000256" key="5">
    <source>
        <dbReference type="ARBA" id="ARBA00022946"/>
    </source>
</evidence>
<feature type="transmembrane region" description="Helical" evidence="9">
    <location>
        <begin position="377"/>
        <end position="394"/>
    </location>
</feature>
<keyword evidence="5" id="KW-0809">Transit peptide</keyword>
<dbReference type="Gene3D" id="3.50.50.100">
    <property type="match status" value="1"/>
</dbReference>
<comment type="similarity">
    <text evidence="1">Belongs to the NADH dehydrogenase family.</text>
</comment>
<dbReference type="Pfam" id="PF22366">
    <property type="entry name" value="NDH2_C"/>
    <property type="match status" value="1"/>
</dbReference>
<keyword evidence="6" id="KW-0560">Oxidoreductase</keyword>
<proteinExistence type="inferred from homology"/>
<dbReference type="PANTHER" id="PTHR43706:SF47">
    <property type="entry name" value="EXTERNAL NADH-UBIQUINONE OXIDOREDUCTASE 1, MITOCHONDRIAL-RELATED"/>
    <property type="match status" value="1"/>
</dbReference>
<comment type="catalytic activity">
    <reaction evidence="8">
        <text>a quinone + NADH + H(+) = a quinol + NAD(+)</text>
        <dbReference type="Rhea" id="RHEA:46160"/>
        <dbReference type="ChEBI" id="CHEBI:15378"/>
        <dbReference type="ChEBI" id="CHEBI:24646"/>
        <dbReference type="ChEBI" id="CHEBI:57540"/>
        <dbReference type="ChEBI" id="CHEBI:57945"/>
        <dbReference type="ChEBI" id="CHEBI:132124"/>
        <dbReference type="EC" id="1.6.5.9"/>
    </reaction>
</comment>
<dbReference type="OrthoDB" id="9781621at2"/>
<evidence type="ECO:0000256" key="9">
    <source>
        <dbReference type="SAM" id="Phobius"/>
    </source>
</evidence>
<dbReference type="GO" id="GO:0050136">
    <property type="term" value="F:NADH dehydrogenase (quinone) (non-electrogenic) activity"/>
    <property type="evidence" value="ECO:0007669"/>
    <property type="project" value="UniProtKB-EC"/>
</dbReference>
<name>A0A2U2BEH3_9BACT</name>
<organism evidence="12 13">
    <name type="scientific">Marinilabilia rubra</name>
    <dbReference type="NCBI Taxonomy" id="2162893"/>
    <lineage>
        <taxon>Bacteria</taxon>
        <taxon>Pseudomonadati</taxon>
        <taxon>Bacteroidota</taxon>
        <taxon>Bacteroidia</taxon>
        <taxon>Marinilabiliales</taxon>
        <taxon>Marinilabiliaceae</taxon>
        <taxon>Marinilabilia</taxon>
    </lineage>
</organism>
<accession>A0A2U2BEH3</accession>
<keyword evidence="13" id="KW-1185">Reference proteome</keyword>
<dbReference type="EC" id="1.6.5.9" evidence="2"/>
<evidence type="ECO:0000256" key="8">
    <source>
        <dbReference type="ARBA" id="ARBA00047599"/>
    </source>
</evidence>
<feature type="domain" description="External alternative NADH-ubiquinone oxidoreductase-like C-terminal" evidence="11">
    <location>
        <begin position="354"/>
        <end position="405"/>
    </location>
</feature>
<dbReference type="PRINTS" id="PR00411">
    <property type="entry name" value="PNDRDTASEI"/>
</dbReference>
<dbReference type="SUPFAM" id="SSF51905">
    <property type="entry name" value="FAD/NAD(P)-binding domain"/>
    <property type="match status" value="1"/>
</dbReference>
<keyword evidence="7" id="KW-0520">NAD</keyword>
<evidence type="ECO:0000256" key="2">
    <source>
        <dbReference type="ARBA" id="ARBA00012637"/>
    </source>
</evidence>
<keyword evidence="3" id="KW-0285">Flavoprotein</keyword>
<evidence type="ECO:0000259" key="10">
    <source>
        <dbReference type="Pfam" id="PF07992"/>
    </source>
</evidence>
<dbReference type="InterPro" id="IPR023753">
    <property type="entry name" value="FAD/NAD-binding_dom"/>
</dbReference>
<dbReference type="Pfam" id="PF07992">
    <property type="entry name" value="Pyr_redox_2"/>
    <property type="match status" value="1"/>
</dbReference>
<reference evidence="12 13" key="1">
    <citation type="submission" date="2018-05" db="EMBL/GenBank/DDBJ databases">
        <title>Marinilabilia rubrum sp. nov., isolated from saltern sediment.</title>
        <authorList>
            <person name="Zhang R."/>
        </authorList>
    </citation>
    <scope>NUCLEOTIDE SEQUENCE [LARGE SCALE GENOMIC DNA]</scope>
    <source>
        <strain evidence="12 13">WTE16</strain>
    </source>
</reference>
<evidence type="ECO:0000256" key="1">
    <source>
        <dbReference type="ARBA" id="ARBA00005272"/>
    </source>
</evidence>
<evidence type="ECO:0000256" key="6">
    <source>
        <dbReference type="ARBA" id="ARBA00023002"/>
    </source>
</evidence>
<feature type="domain" description="FAD/NAD(P)-binding" evidence="10">
    <location>
        <begin position="12"/>
        <end position="330"/>
    </location>
</feature>
<sequence>MLAKEADQTNKKQVIVIGGGFAGLQLVRNLDSRFFNVLLIDKINHHQFQPLFYQVATSQIEPASISFPFRNIFKSRSHIQIRMAEMLKVNPDQQSISTTIGDFNYDYLILATGCRTNYFGNSRIQKNAFSLKTTYQSITIRNHILTTFEKVIAAPKEDRVRMLNLTIVGAGPTGVELAGAFAEIKKEILPKDYHDIDLSKFTIRLVEGSNHVLNNMSKASGEAAEKYLKEMGVVLLKNTFVKDYDGENLTLSSGETIKSATVIWAAGVTGRKTEGIPADVITRGNRIVVDRQSKVQGFDNIFAVGDIAYMETPDYPNGHPQVANVAINQARLLARNLKSLLQQKPVADYKYKDRGSMATIGRNKAVVDLPFMKFKGYLAWLVWMFLHLMLILSVRNRLVIFINWAWLYVTKNTSLRLILTSGKRFHDNQ</sequence>
<keyword evidence="9" id="KW-0812">Transmembrane</keyword>
<dbReference type="InterPro" id="IPR045024">
    <property type="entry name" value="NDH-2"/>
</dbReference>
<dbReference type="PANTHER" id="PTHR43706">
    <property type="entry name" value="NADH DEHYDROGENASE"/>
    <property type="match status" value="1"/>
</dbReference>
<dbReference type="InterPro" id="IPR036188">
    <property type="entry name" value="FAD/NAD-bd_sf"/>
</dbReference>
<evidence type="ECO:0000313" key="12">
    <source>
        <dbReference type="EMBL" id="PWE01474.1"/>
    </source>
</evidence>
<keyword evidence="9" id="KW-0472">Membrane</keyword>
<evidence type="ECO:0000256" key="7">
    <source>
        <dbReference type="ARBA" id="ARBA00023027"/>
    </source>
</evidence>
<dbReference type="AlphaFoldDB" id="A0A2U2BEH3"/>
<evidence type="ECO:0000259" key="11">
    <source>
        <dbReference type="Pfam" id="PF22366"/>
    </source>
</evidence>
<keyword evidence="9" id="KW-1133">Transmembrane helix</keyword>
<gene>
    <name evidence="12" type="ORF">DDZ16_02255</name>
</gene>
<keyword evidence="4" id="KW-0274">FAD</keyword>